<gene>
    <name evidence="3" type="ORF">IC229_06900</name>
</gene>
<organism evidence="3 4">
    <name type="scientific">Spirosoma profusum</name>
    <dbReference type="NCBI Taxonomy" id="2771354"/>
    <lineage>
        <taxon>Bacteria</taxon>
        <taxon>Pseudomonadati</taxon>
        <taxon>Bacteroidota</taxon>
        <taxon>Cytophagia</taxon>
        <taxon>Cytophagales</taxon>
        <taxon>Cytophagaceae</taxon>
        <taxon>Spirosoma</taxon>
    </lineage>
</organism>
<proteinExistence type="predicted"/>
<dbReference type="InterPro" id="IPR050491">
    <property type="entry name" value="AmpC-like"/>
</dbReference>
<evidence type="ECO:0000313" key="3">
    <source>
        <dbReference type="EMBL" id="MBD2700354.1"/>
    </source>
</evidence>
<dbReference type="PANTHER" id="PTHR46825:SF9">
    <property type="entry name" value="BETA-LACTAMASE-RELATED DOMAIN-CONTAINING PROTEIN"/>
    <property type="match status" value="1"/>
</dbReference>
<sequence length="340" mass="38333">MHIPKNVLIYTTILCLFLAFAQAQQTGTKKSQIETYLLNANQNGLFNGNVLVIENGEILFRKSIGFADASKQVPLTPEYRFHIGSIAKEFDAVGVMMLVEQSKLSLDDKLATFFPDLPEWSKLISVRNLLQYTSGLPEIKYQTVHNDADNWKDLMTLRQLDFAPGSQYAYNNNNTFLRRKLIEKVSGVSFKEFAEQTMLKKVGIKNGIADPTDADPLMAKSFNNDFKQDKLQAPISGWTCVNLDDLYKWSESINAFTLISPKSTKFILTPFMPDKQAGLGKGTMENERVLTHIHDGAALRYQALLMVDNSKRRTIILLTNQKHDNVYDLGNGITAILDKP</sequence>
<dbReference type="Pfam" id="PF00144">
    <property type="entry name" value="Beta-lactamase"/>
    <property type="match status" value="1"/>
</dbReference>
<protein>
    <submittedName>
        <fullName evidence="3">Beta-lactamase family protein</fullName>
    </submittedName>
</protein>
<keyword evidence="1" id="KW-0732">Signal</keyword>
<dbReference type="InterPro" id="IPR001466">
    <property type="entry name" value="Beta-lactam-related"/>
</dbReference>
<accession>A0A926XTY4</accession>
<evidence type="ECO:0000313" key="4">
    <source>
        <dbReference type="Proteomes" id="UP000598820"/>
    </source>
</evidence>
<evidence type="ECO:0000256" key="1">
    <source>
        <dbReference type="SAM" id="SignalP"/>
    </source>
</evidence>
<dbReference type="PANTHER" id="PTHR46825">
    <property type="entry name" value="D-ALANYL-D-ALANINE-CARBOXYPEPTIDASE/ENDOPEPTIDASE AMPH"/>
    <property type="match status" value="1"/>
</dbReference>
<dbReference type="InterPro" id="IPR012338">
    <property type="entry name" value="Beta-lactam/transpept-like"/>
</dbReference>
<dbReference type="EMBL" id="JACWZY010000004">
    <property type="protein sequence ID" value="MBD2700354.1"/>
    <property type="molecule type" value="Genomic_DNA"/>
</dbReference>
<dbReference type="Proteomes" id="UP000598820">
    <property type="component" value="Unassembled WGS sequence"/>
</dbReference>
<keyword evidence="4" id="KW-1185">Reference proteome</keyword>
<dbReference type="AlphaFoldDB" id="A0A926XTY4"/>
<dbReference type="RefSeq" id="WP_190886217.1">
    <property type="nucleotide sequence ID" value="NZ_JACWZY010000004.1"/>
</dbReference>
<dbReference type="SUPFAM" id="SSF56601">
    <property type="entry name" value="beta-lactamase/transpeptidase-like"/>
    <property type="match status" value="1"/>
</dbReference>
<comment type="caution">
    <text evidence="3">The sequence shown here is derived from an EMBL/GenBank/DDBJ whole genome shotgun (WGS) entry which is preliminary data.</text>
</comment>
<reference evidence="3" key="1">
    <citation type="submission" date="2020-09" db="EMBL/GenBank/DDBJ databases">
        <authorList>
            <person name="Kim M.K."/>
        </authorList>
    </citation>
    <scope>NUCLEOTIDE SEQUENCE</scope>
    <source>
        <strain evidence="3">BT702</strain>
    </source>
</reference>
<name>A0A926XTY4_9BACT</name>
<evidence type="ECO:0000259" key="2">
    <source>
        <dbReference type="Pfam" id="PF00144"/>
    </source>
</evidence>
<feature type="chain" id="PRO_5038024171" evidence="1">
    <location>
        <begin position="24"/>
        <end position="340"/>
    </location>
</feature>
<feature type="signal peptide" evidence="1">
    <location>
        <begin position="1"/>
        <end position="23"/>
    </location>
</feature>
<dbReference type="Gene3D" id="3.40.710.10">
    <property type="entry name" value="DD-peptidase/beta-lactamase superfamily"/>
    <property type="match status" value="1"/>
</dbReference>
<feature type="domain" description="Beta-lactamase-related" evidence="2">
    <location>
        <begin position="48"/>
        <end position="328"/>
    </location>
</feature>